<evidence type="ECO:0000313" key="1">
    <source>
        <dbReference type="EMBL" id="DAD67733.1"/>
    </source>
</evidence>
<proteinExistence type="predicted"/>
<reference evidence="1" key="1">
    <citation type="journal article" date="2021" name="Proc. Natl. Acad. Sci. U.S.A.">
        <title>A Catalog of Tens of Thousands of Viruses from Human Metagenomes Reveals Hidden Associations with Chronic Diseases.</title>
        <authorList>
            <person name="Tisza M.J."/>
            <person name="Buck C.B."/>
        </authorList>
    </citation>
    <scope>NUCLEOTIDE SEQUENCE</scope>
    <source>
        <strain evidence="1">CtULz28</strain>
    </source>
</reference>
<accession>A0A8S5LCJ8</accession>
<protein>
    <submittedName>
        <fullName evidence="1">Uncharacterized protein</fullName>
    </submittedName>
</protein>
<organism evidence="1">
    <name type="scientific">Myoviridae sp. ctULz28</name>
    <dbReference type="NCBI Taxonomy" id="2823547"/>
    <lineage>
        <taxon>Viruses</taxon>
        <taxon>Duplodnaviria</taxon>
        <taxon>Heunggongvirae</taxon>
        <taxon>Uroviricota</taxon>
        <taxon>Caudoviricetes</taxon>
    </lineage>
</organism>
<dbReference type="EMBL" id="BK014684">
    <property type="protein sequence ID" value="DAD67733.1"/>
    <property type="molecule type" value="Genomic_DNA"/>
</dbReference>
<sequence>MQGKKLTKEEKKDRCNYCLSKILKFKTDELNYENFNFIKDNSYNIDCYVFKKNRAVNMNEFHKKWRHRIALMEESNA</sequence>
<name>A0A8S5LCJ8_9CAUD</name>